<accession>A0A383CYE6</accession>
<dbReference type="EMBL" id="UINC01212641">
    <property type="protein sequence ID" value="SVE37063.1"/>
    <property type="molecule type" value="Genomic_DNA"/>
</dbReference>
<reference evidence="1" key="1">
    <citation type="submission" date="2018-05" db="EMBL/GenBank/DDBJ databases">
        <authorList>
            <person name="Lanie J.A."/>
            <person name="Ng W.-L."/>
            <person name="Kazmierczak K.M."/>
            <person name="Andrzejewski T.M."/>
            <person name="Davidsen T.M."/>
            <person name="Wayne K.J."/>
            <person name="Tettelin H."/>
            <person name="Glass J.I."/>
            <person name="Rusch D."/>
            <person name="Podicherti R."/>
            <person name="Tsui H.-C.T."/>
            <person name="Winkler M.E."/>
        </authorList>
    </citation>
    <scope>NUCLEOTIDE SEQUENCE</scope>
</reference>
<evidence type="ECO:0000313" key="1">
    <source>
        <dbReference type="EMBL" id="SVE37063.1"/>
    </source>
</evidence>
<protein>
    <submittedName>
        <fullName evidence="1">Uncharacterized protein</fullName>
    </submittedName>
</protein>
<name>A0A383CYE6_9ZZZZ</name>
<proteinExistence type="predicted"/>
<gene>
    <name evidence="1" type="ORF">METZ01_LOCUS489917</name>
</gene>
<organism evidence="1">
    <name type="scientific">marine metagenome</name>
    <dbReference type="NCBI Taxonomy" id="408172"/>
    <lineage>
        <taxon>unclassified sequences</taxon>
        <taxon>metagenomes</taxon>
        <taxon>ecological metagenomes</taxon>
    </lineage>
</organism>
<dbReference type="AlphaFoldDB" id="A0A383CYE6"/>
<sequence length="33" mass="3505">MLEAPALGDRANLIVSLLSMAITENLNPDATLH</sequence>